<dbReference type="Gene3D" id="1.20.1250.10">
    <property type="match status" value="1"/>
</dbReference>
<dbReference type="Proteomes" id="UP001178461">
    <property type="component" value="Chromosome 10"/>
</dbReference>
<dbReference type="PANTHER" id="PTHR48488:SF1">
    <property type="entry name" value="INTERLEUKIN-22"/>
    <property type="match status" value="1"/>
</dbReference>
<gene>
    <name evidence="2" type="ORF">PODLI_1B026315</name>
</gene>
<dbReference type="GO" id="GO:0005576">
    <property type="term" value="C:extracellular region"/>
    <property type="evidence" value="ECO:0007669"/>
    <property type="project" value="InterPro"/>
</dbReference>
<evidence type="ECO:0000313" key="3">
    <source>
        <dbReference type="Proteomes" id="UP001178461"/>
    </source>
</evidence>
<dbReference type="PRINTS" id="PR01936">
    <property type="entry name" value="INTRLEUKIN22"/>
</dbReference>
<dbReference type="InterPro" id="IPR009079">
    <property type="entry name" value="4_helix_cytokine-like_core"/>
</dbReference>
<dbReference type="SUPFAM" id="SSF47266">
    <property type="entry name" value="4-helical cytokines"/>
    <property type="match status" value="1"/>
</dbReference>
<organism evidence="2 3">
    <name type="scientific">Podarcis lilfordi</name>
    <name type="common">Lilford's wall lizard</name>
    <dbReference type="NCBI Taxonomy" id="74358"/>
    <lineage>
        <taxon>Eukaryota</taxon>
        <taxon>Metazoa</taxon>
        <taxon>Chordata</taxon>
        <taxon>Craniata</taxon>
        <taxon>Vertebrata</taxon>
        <taxon>Euteleostomi</taxon>
        <taxon>Lepidosauria</taxon>
        <taxon>Squamata</taxon>
        <taxon>Bifurcata</taxon>
        <taxon>Unidentata</taxon>
        <taxon>Episquamata</taxon>
        <taxon>Laterata</taxon>
        <taxon>Lacertibaenia</taxon>
        <taxon>Lacertidae</taxon>
        <taxon>Podarcis</taxon>
    </lineage>
</organism>
<name>A0AA35KWG8_9SAUR</name>
<sequence length="201" mass="22955">MNPLENGTRCFLVWVFCCTCLPLIFLASPVPLKDAVIHTNHSCELTRNNFQKTYFRNRTYTLASQGRHFDKDTDNRFVGQHLYTNIKANDRCYLMKRLTDIVVTDVLMTLSGDKYPSAQEVASFLADLNRKLKGCKPLGNKEHIERNLQQMKDKLQQLGENGKNKAVGELDLLFDYLEDACTVALKAPNKSHKGKKNNNNN</sequence>
<protein>
    <submittedName>
        <fullName evidence="2">Interleukininterleukin-22</fullName>
    </submittedName>
</protein>
<dbReference type="Pfam" id="PF14565">
    <property type="entry name" value="IL22"/>
    <property type="match status" value="1"/>
</dbReference>
<feature type="signal peptide" evidence="1">
    <location>
        <begin position="1"/>
        <end position="26"/>
    </location>
</feature>
<dbReference type="EMBL" id="OX395135">
    <property type="protein sequence ID" value="CAI5785567.1"/>
    <property type="molecule type" value="Genomic_DNA"/>
</dbReference>
<dbReference type="InterPro" id="IPR020453">
    <property type="entry name" value="IL-22"/>
</dbReference>
<proteinExistence type="predicted"/>
<feature type="chain" id="PRO_5041288985" evidence="1">
    <location>
        <begin position="27"/>
        <end position="201"/>
    </location>
</feature>
<dbReference type="AlphaFoldDB" id="A0AA35KWG8"/>
<accession>A0AA35KWG8</accession>
<evidence type="ECO:0000313" key="2">
    <source>
        <dbReference type="EMBL" id="CAI5785567.1"/>
    </source>
</evidence>
<keyword evidence="1" id="KW-0732">Signal</keyword>
<reference evidence="2" key="1">
    <citation type="submission" date="2022-12" db="EMBL/GenBank/DDBJ databases">
        <authorList>
            <person name="Alioto T."/>
            <person name="Alioto T."/>
            <person name="Gomez Garrido J."/>
        </authorList>
    </citation>
    <scope>NUCLEOTIDE SEQUENCE</scope>
</reference>
<keyword evidence="3" id="KW-1185">Reference proteome</keyword>
<dbReference type="PANTHER" id="PTHR48488">
    <property type="entry name" value="INTERLEUKIN-22"/>
    <property type="match status" value="1"/>
</dbReference>
<evidence type="ECO:0000256" key="1">
    <source>
        <dbReference type="SAM" id="SignalP"/>
    </source>
</evidence>